<reference evidence="5 6" key="1">
    <citation type="submission" date="2024-08" db="EMBL/GenBank/DDBJ databases">
        <title>The draft genome of Apodemus speciosus.</title>
        <authorList>
            <person name="Nabeshima K."/>
            <person name="Suzuki S."/>
            <person name="Onuma M."/>
        </authorList>
    </citation>
    <scope>NUCLEOTIDE SEQUENCE [LARGE SCALE GENOMIC DNA]</scope>
    <source>
        <strain evidence="5">IB14-021</strain>
    </source>
</reference>
<keyword evidence="3" id="KW-0539">Nucleus</keyword>
<dbReference type="EMBL" id="BAAFST010000017">
    <property type="protein sequence ID" value="GAB1300851.1"/>
    <property type="molecule type" value="Genomic_DNA"/>
</dbReference>
<evidence type="ECO:0000256" key="1">
    <source>
        <dbReference type="ARBA" id="ARBA00004123"/>
    </source>
</evidence>
<evidence type="ECO:0000313" key="6">
    <source>
        <dbReference type="Proteomes" id="UP001623349"/>
    </source>
</evidence>
<feature type="compositionally biased region" description="Basic and acidic residues" evidence="4">
    <location>
        <begin position="381"/>
        <end position="392"/>
    </location>
</feature>
<name>A0ABQ0FP70_APOSI</name>
<feature type="region of interest" description="Disordered" evidence="4">
    <location>
        <begin position="357"/>
        <end position="409"/>
    </location>
</feature>
<feature type="compositionally biased region" description="Polar residues" evidence="4">
    <location>
        <begin position="491"/>
        <end position="503"/>
    </location>
</feature>
<accession>A0ABQ0FP70</accession>
<feature type="compositionally biased region" description="Polar residues" evidence="4">
    <location>
        <begin position="575"/>
        <end position="595"/>
    </location>
</feature>
<dbReference type="Proteomes" id="UP001623349">
    <property type="component" value="Unassembled WGS sequence"/>
</dbReference>
<proteinExistence type="inferred from homology"/>
<evidence type="ECO:0000256" key="3">
    <source>
        <dbReference type="ARBA" id="ARBA00023242"/>
    </source>
</evidence>
<dbReference type="InterPro" id="IPR010301">
    <property type="entry name" value="RRP1"/>
</dbReference>
<feature type="compositionally biased region" description="Basic residues" evidence="4">
    <location>
        <begin position="370"/>
        <end position="380"/>
    </location>
</feature>
<feature type="compositionally biased region" description="Polar residues" evidence="4">
    <location>
        <begin position="604"/>
        <end position="621"/>
    </location>
</feature>
<feature type="compositionally biased region" description="Basic residues" evidence="4">
    <location>
        <begin position="431"/>
        <end position="444"/>
    </location>
</feature>
<comment type="subcellular location">
    <subcellularLocation>
        <location evidence="1">Nucleus</location>
    </subcellularLocation>
</comment>
<feature type="compositionally biased region" description="Basic residues" evidence="4">
    <location>
        <begin position="504"/>
        <end position="516"/>
    </location>
</feature>
<dbReference type="Pfam" id="PF05997">
    <property type="entry name" value="Nop52"/>
    <property type="match status" value="2"/>
</dbReference>
<feature type="region of interest" description="Disordered" evidence="4">
    <location>
        <begin position="421"/>
        <end position="560"/>
    </location>
</feature>
<evidence type="ECO:0000256" key="4">
    <source>
        <dbReference type="SAM" id="MobiDB-lite"/>
    </source>
</evidence>
<keyword evidence="6" id="KW-1185">Reference proteome</keyword>
<comment type="caution">
    <text evidence="5">The sequence shown here is derived from an EMBL/GenBank/DDBJ whole genome shotgun (WGS) entry which is preliminary data.</text>
</comment>
<gene>
    <name evidence="5" type="ORF">APTSU1_001608900</name>
</gene>
<dbReference type="PANTHER" id="PTHR13026:SF2">
    <property type="entry name" value="RIBOSOMAL RNA PROCESSING PROTEIN 1 HOMOLOG B"/>
    <property type="match status" value="1"/>
</dbReference>
<feature type="compositionally biased region" description="Polar residues" evidence="4">
    <location>
        <begin position="396"/>
        <end position="409"/>
    </location>
</feature>
<evidence type="ECO:0000313" key="5">
    <source>
        <dbReference type="EMBL" id="GAB1300851.1"/>
    </source>
</evidence>
<organism evidence="5 6">
    <name type="scientific">Apodemus speciosus</name>
    <name type="common">Large Japanese field mouse</name>
    <dbReference type="NCBI Taxonomy" id="105296"/>
    <lineage>
        <taxon>Eukaryota</taxon>
        <taxon>Metazoa</taxon>
        <taxon>Chordata</taxon>
        <taxon>Craniata</taxon>
        <taxon>Vertebrata</taxon>
        <taxon>Euteleostomi</taxon>
        <taxon>Mammalia</taxon>
        <taxon>Eutheria</taxon>
        <taxon>Euarchontoglires</taxon>
        <taxon>Glires</taxon>
        <taxon>Rodentia</taxon>
        <taxon>Myomorpha</taxon>
        <taxon>Muroidea</taxon>
        <taxon>Muridae</taxon>
        <taxon>Murinae</taxon>
        <taxon>Apodemus</taxon>
    </lineage>
</organism>
<protein>
    <submittedName>
        <fullName evidence="5">Ribosomal RNA processing protein 1 homolog B</fullName>
    </submittedName>
</protein>
<comment type="similarity">
    <text evidence="2">Belongs to the RRP1 family.</text>
</comment>
<dbReference type="PANTHER" id="PTHR13026">
    <property type="entry name" value="NNP-1 PROTEIN NOVEL NUCLEAR PROTEIN 1 NOP52"/>
    <property type="match status" value="1"/>
</dbReference>
<evidence type="ECO:0000256" key="2">
    <source>
        <dbReference type="ARBA" id="ARBA00006374"/>
    </source>
</evidence>
<feature type="region of interest" description="Disordered" evidence="4">
    <location>
        <begin position="575"/>
        <end position="631"/>
    </location>
</feature>
<sequence length="807" mass="89586">MQSAELQFAQRLASSEKGVRDRAVRKLRQYLSARTQSDTGRKPVQRKKELSVPRAKEICRSFSQEELLKIWKGLFYCMWVQDEPLLQEELANIISQLIHVVNSLEAQHLFIQTFWQTMNREWQGIDKLRLHKYCMESQITLFLDILMKEILSPESQSPDGVRAHLIDVYLDELSTVGGRELLADQNLKLIDPFCRIAAKTKDHTLVQTVARGVFEVIVDQSACVPEESVEEQKTKEAGSGLPANELARRKAVAGKKAALDECLRDGVIGSRERDACAALKDSGSPLQFDYKAVADRLLEIANWKSTPPFNRKRLCRLVRNWVPGPLWRSLSVLLEKWPEVQAMELTSGNGAQLSFAEDISPEENGQALAQRRHKRKRKKLLERAALEREKDPNSSPPLLTASTLPTKPSAQPTLAALCTVSPAGEEDSGGHIHKRKRKRKKRSHFQPDTQGMDTAVMPTVPSADAEPDAAQTQAPQACVTEPTAEAVSCIRENSSEPTPITPTHSKRKRLRRKNLRAHREVWKSTALPQEAMAQNEPVGGHPQSSAAHSSSSEGVQAQKRKRKLGALLVSSGDLTVQKAGTPSSPVEGSDDQTTLPRCKRSQKKIASSTLDPHNLSSQKTAISKKRKKMKPMSNGVLESSAGQIQALGRHLTLFSTSPYTHCSAVPVTLKPVPDQGSNRTPKKPLEMEDEFVKFDTQFLPKPLFFRKAKNSSAIRPQGPAVQLNKTPSSSKKVTFGLNRNMTAEFKKTDKSILVSPTGLSRVAFNPEQRPLHGVLKTPTNSPGSTPLSAMRLPATVPKRRPRAADFF</sequence>